<evidence type="ECO:0000256" key="1">
    <source>
        <dbReference type="ARBA" id="ARBA00004123"/>
    </source>
</evidence>
<keyword evidence="2" id="KW-0479">Metal-binding</keyword>
<feature type="region of interest" description="Disordered" evidence="8">
    <location>
        <begin position="96"/>
        <end position="120"/>
    </location>
</feature>
<dbReference type="AlphaFoldDB" id="A0AA91PYZ9"/>
<proteinExistence type="predicted"/>
<sequence length="809" mass="91291">MAPPQKKYVCGYCARAFTRSEHKQRHERSHTNEKPFHCLYCPSAFVRRDLLQRHCRTVHNIRLVSRSTIKESPEAAAKHNSDVISVDEKVVKSNSDPVISGSKTMIPNNSPRSDATEGPVSGEVASAQMLLQLAPACRAPEDSDRYYNSLDRSEHSSNARNLYSASKKLEVLYDSSDLHYPVDDMFLAGYWVLARDTSSGFEAQEFVDYLHSRTPGASEFCDYKAGIAYTILAAGALTIHLEDFSREEVATLFMNKAWNILVDRLMIQNNNVDAHSEILRNLYLLTYTYIRFFNNCSMVAYLEDSALAILQNLSSYSEAVASRVVLSNIQLFWRIYTLVSKHKTSDMPPKFYSWYLSQPIDAASNNSLLSLMKSFSSATYPLSDPFICDVVICTLSNELNNYVINKSLWVYDSRAALHNAIMMVNKSIEKSMSSASVAPHVFGSFKEKLIFNAPHEFKSLLDDYVFNVSKPHHWELLSLTLRDYNTNFNFRSFVKENLNSPFQKFGNDLLAFFSGTSDELSIQEGYKNVGIVSYPLIFNYSFLRLNHMTSPIMGNLDILELTNLSYLILEWQVTVVKVLINLVSNRNGNMTKTLQENVILRGLLYMMGDGDSRITQFSPEYFLSVFNKLTKICETWSNIVDRAESLNTLRTNLNRFLSDLFVLALNNDRLLIEDVYITNESILLRSKRSKSIGSIDMGFSPYKSDASLRTSSSTQSSHSSFPSTTSNHNYVLMKKSSSLPQTNAHKTPYLPDALSPTQSLPPLQMLSVFTPATGLSTSPNNITPLAHSILPPLRTTIKEMVGSTFPVSK</sequence>
<dbReference type="InterPro" id="IPR013087">
    <property type="entry name" value="Znf_C2H2_type"/>
</dbReference>
<dbReference type="Proteomes" id="UP000195602">
    <property type="component" value="Unassembled WGS sequence"/>
</dbReference>
<dbReference type="SUPFAM" id="SSF57667">
    <property type="entry name" value="beta-beta-alpha zinc fingers"/>
    <property type="match status" value="1"/>
</dbReference>
<dbReference type="PROSITE" id="PS00028">
    <property type="entry name" value="ZINC_FINGER_C2H2_1"/>
    <property type="match status" value="2"/>
</dbReference>
<dbReference type="SMART" id="SM00355">
    <property type="entry name" value="ZnF_C2H2"/>
    <property type="match status" value="2"/>
</dbReference>
<dbReference type="GO" id="GO:0000785">
    <property type="term" value="C:chromatin"/>
    <property type="evidence" value="ECO:0007669"/>
    <property type="project" value="TreeGrafter"/>
</dbReference>
<dbReference type="KEGG" id="clus:A9F13_09g01793"/>
<accession>A0AA91PYZ9</accession>
<dbReference type="GO" id="GO:0008270">
    <property type="term" value="F:zinc ion binding"/>
    <property type="evidence" value="ECO:0007669"/>
    <property type="project" value="UniProtKB-KW"/>
</dbReference>
<organism evidence="10 11">
    <name type="scientific">Clavispora lusitaniae</name>
    <name type="common">Candida lusitaniae</name>
    <dbReference type="NCBI Taxonomy" id="36911"/>
    <lineage>
        <taxon>Eukaryota</taxon>
        <taxon>Fungi</taxon>
        <taxon>Dikarya</taxon>
        <taxon>Ascomycota</taxon>
        <taxon>Saccharomycotina</taxon>
        <taxon>Pichiomycetes</taxon>
        <taxon>Metschnikowiaceae</taxon>
        <taxon>Clavispora</taxon>
    </lineage>
</organism>
<feature type="domain" description="C2H2-type" evidence="9">
    <location>
        <begin position="36"/>
        <end position="59"/>
    </location>
</feature>
<protein>
    <submittedName>
        <fullName evidence="10">Transcriptional regulator</fullName>
    </submittedName>
</protein>
<evidence type="ECO:0000256" key="5">
    <source>
        <dbReference type="ARBA" id="ARBA00022833"/>
    </source>
</evidence>
<keyword evidence="3" id="KW-0677">Repeat</keyword>
<keyword evidence="4 7" id="KW-0863">Zinc-finger</keyword>
<feature type="domain" description="C2H2-type" evidence="9">
    <location>
        <begin position="8"/>
        <end position="35"/>
    </location>
</feature>
<dbReference type="PROSITE" id="PS50157">
    <property type="entry name" value="ZINC_FINGER_C2H2_2"/>
    <property type="match status" value="2"/>
</dbReference>
<dbReference type="Gene3D" id="3.30.160.60">
    <property type="entry name" value="Classic Zinc Finger"/>
    <property type="match status" value="2"/>
</dbReference>
<comment type="subcellular location">
    <subcellularLocation>
        <location evidence="1">Nucleus</location>
    </subcellularLocation>
</comment>
<dbReference type="GO" id="GO:0005634">
    <property type="term" value="C:nucleus"/>
    <property type="evidence" value="ECO:0007669"/>
    <property type="project" value="UniProtKB-SubCell"/>
</dbReference>
<keyword evidence="5" id="KW-0862">Zinc</keyword>
<evidence type="ECO:0000256" key="3">
    <source>
        <dbReference type="ARBA" id="ARBA00022737"/>
    </source>
</evidence>
<evidence type="ECO:0000313" key="11">
    <source>
        <dbReference type="Proteomes" id="UP000195602"/>
    </source>
</evidence>
<dbReference type="GO" id="GO:0000981">
    <property type="term" value="F:DNA-binding transcription factor activity, RNA polymerase II-specific"/>
    <property type="evidence" value="ECO:0007669"/>
    <property type="project" value="InterPro"/>
</dbReference>
<evidence type="ECO:0000256" key="2">
    <source>
        <dbReference type="ARBA" id="ARBA00022723"/>
    </source>
</evidence>
<comment type="caution">
    <text evidence="10">The sequence shown here is derived from an EMBL/GenBank/DDBJ whole genome shotgun (WGS) entry which is preliminary data.</text>
</comment>
<dbReference type="EMBL" id="LYUB02000009">
    <property type="protein sequence ID" value="OVF08243.1"/>
    <property type="molecule type" value="Genomic_DNA"/>
</dbReference>
<keyword evidence="6" id="KW-0539">Nucleus</keyword>
<dbReference type="PANTHER" id="PTHR40626">
    <property type="entry name" value="MIP31509P"/>
    <property type="match status" value="1"/>
</dbReference>
<gene>
    <name evidence="10" type="ORF">A9F13_09g01793</name>
</gene>
<evidence type="ECO:0000256" key="4">
    <source>
        <dbReference type="ARBA" id="ARBA00022771"/>
    </source>
</evidence>
<dbReference type="PANTHER" id="PTHR40626:SF34">
    <property type="entry name" value="ZINC FINGER PROTEIN YGR067C"/>
    <property type="match status" value="1"/>
</dbReference>
<dbReference type="GO" id="GO:0000978">
    <property type="term" value="F:RNA polymerase II cis-regulatory region sequence-specific DNA binding"/>
    <property type="evidence" value="ECO:0007669"/>
    <property type="project" value="InterPro"/>
</dbReference>
<evidence type="ECO:0000313" key="10">
    <source>
        <dbReference type="EMBL" id="OVF08243.1"/>
    </source>
</evidence>
<evidence type="ECO:0000256" key="6">
    <source>
        <dbReference type="ARBA" id="ARBA00023242"/>
    </source>
</evidence>
<name>A0AA91PYZ9_CLALS</name>
<dbReference type="InterPro" id="IPR051059">
    <property type="entry name" value="VerF-like"/>
</dbReference>
<evidence type="ECO:0000259" key="9">
    <source>
        <dbReference type="PROSITE" id="PS50157"/>
    </source>
</evidence>
<reference evidence="10 11" key="1">
    <citation type="submission" date="2017-04" db="EMBL/GenBank/DDBJ databases">
        <title>Draft genome of the yeast Clavispora lusitaniae type strain CBS 6936.</title>
        <authorList>
            <person name="Durrens P."/>
            <person name="Klopp C."/>
            <person name="Biteau N."/>
            <person name="Fitton-Ouhabi V."/>
            <person name="Dementhon K."/>
            <person name="Accoceberry I."/>
            <person name="Sherman D.J."/>
            <person name="Noel T."/>
        </authorList>
    </citation>
    <scope>NUCLEOTIDE SEQUENCE [LARGE SCALE GENOMIC DNA]</scope>
    <source>
        <strain evidence="10 11">CBS 6936</strain>
    </source>
</reference>
<evidence type="ECO:0000256" key="7">
    <source>
        <dbReference type="PROSITE-ProRule" id="PRU00042"/>
    </source>
</evidence>
<dbReference type="InterPro" id="IPR036236">
    <property type="entry name" value="Znf_C2H2_sf"/>
</dbReference>
<evidence type="ECO:0000256" key="8">
    <source>
        <dbReference type="SAM" id="MobiDB-lite"/>
    </source>
</evidence>
<feature type="compositionally biased region" description="Polar residues" evidence="8">
    <location>
        <begin position="96"/>
        <end position="113"/>
    </location>
</feature>